<dbReference type="InterPro" id="IPR019731">
    <property type="entry name" value="DUF2607"/>
</dbReference>
<name>A0A3S0Q036_9VIBR</name>
<dbReference type="OrthoDB" id="5896938at2"/>
<keyword evidence="1" id="KW-0472">Membrane</keyword>
<keyword evidence="1" id="KW-1133">Transmembrane helix</keyword>
<evidence type="ECO:0000256" key="1">
    <source>
        <dbReference type="SAM" id="Phobius"/>
    </source>
</evidence>
<accession>A0A3S0Q036</accession>
<proteinExistence type="predicted"/>
<keyword evidence="1" id="KW-0812">Transmembrane</keyword>
<sequence length="102" mass="11513">MFHIRLGLTHISLTACTIALVLWLNFAFIEHQYDLSNSHHSQHHCQMYASAHHGAMAALNLFPIVKMGQEPAVDPIYTYTQTIHVAYLARSPPYILSTLPLT</sequence>
<reference evidence="2 3" key="1">
    <citation type="submission" date="2018-12" db="EMBL/GenBank/DDBJ databases">
        <title>Vibrio sp. isolated from China Sea.</title>
        <authorList>
            <person name="Li Y."/>
        </authorList>
    </citation>
    <scope>NUCLEOTIDE SEQUENCE [LARGE SCALE GENOMIC DNA]</scope>
    <source>
        <strain evidence="2 3">BEI207</strain>
    </source>
</reference>
<protein>
    <submittedName>
        <fullName evidence="2">DUF2607 family protein</fullName>
    </submittedName>
</protein>
<evidence type="ECO:0000313" key="3">
    <source>
        <dbReference type="Proteomes" id="UP000268973"/>
    </source>
</evidence>
<evidence type="ECO:0000313" key="2">
    <source>
        <dbReference type="EMBL" id="RTZ14282.1"/>
    </source>
</evidence>
<keyword evidence="3" id="KW-1185">Reference proteome</keyword>
<dbReference type="Proteomes" id="UP000268973">
    <property type="component" value="Unassembled WGS sequence"/>
</dbReference>
<dbReference type="Pfam" id="PF10795">
    <property type="entry name" value="DUF2607"/>
    <property type="match status" value="1"/>
</dbReference>
<dbReference type="AlphaFoldDB" id="A0A3S0Q036"/>
<dbReference type="PROSITE" id="PS51257">
    <property type="entry name" value="PROKAR_LIPOPROTEIN"/>
    <property type="match status" value="1"/>
</dbReference>
<gene>
    <name evidence="2" type="ORF">EJ063_16660</name>
</gene>
<dbReference type="EMBL" id="RXZH01000009">
    <property type="protein sequence ID" value="RTZ14282.1"/>
    <property type="molecule type" value="Genomic_DNA"/>
</dbReference>
<organism evidence="2 3">
    <name type="scientific">Vibrio aquaticus</name>
    <dbReference type="NCBI Taxonomy" id="2496559"/>
    <lineage>
        <taxon>Bacteria</taxon>
        <taxon>Pseudomonadati</taxon>
        <taxon>Pseudomonadota</taxon>
        <taxon>Gammaproteobacteria</taxon>
        <taxon>Vibrionales</taxon>
        <taxon>Vibrionaceae</taxon>
        <taxon>Vibrio</taxon>
    </lineage>
</organism>
<comment type="caution">
    <text evidence="2">The sequence shown here is derived from an EMBL/GenBank/DDBJ whole genome shotgun (WGS) entry which is preliminary data.</text>
</comment>
<feature type="transmembrane region" description="Helical" evidence="1">
    <location>
        <begin position="6"/>
        <end position="29"/>
    </location>
</feature>